<dbReference type="GO" id="GO:0006508">
    <property type="term" value="P:proteolysis"/>
    <property type="evidence" value="ECO:0007669"/>
    <property type="project" value="UniProtKB-KW"/>
</dbReference>
<evidence type="ECO:0000256" key="1">
    <source>
        <dbReference type="ARBA" id="ARBA00004613"/>
    </source>
</evidence>
<dbReference type="SUPFAM" id="SSF50630">
    <property type="entry name" value="Acid proteases"/>
    <property type="match status" value="1"/>
</dbReference>
<keyword evidence="9" id="KW-1185">Reference proteome</keyword>
<dbReference type="FunFam" id="2.40.70.10:FF:000031">
    <property type="entry name" value="Aspartyl protease AED1"/>
    <property type="match status" value="1"/>
</dbReference>
<proteinExistence type="inferred from homology"/>
<name>A0A6A4R6N4_LUPAL</name>
<evidence type="ECO:0000256" key="6">
    <source>
        <dbReference type="ARBA" id="ARBA00022801"/>
    </source>
</evidence>
<dbReference type="AlphaFoldDB" id="A0A6A4R6N4"/>
<organism evidence="8 9">
    <name type="scientific">Lupinus albus</name>
    <name type="common">White lupine</name>
    <name type="synonym">Lupinus termis</name>
    <dbReference type="NCBI Taxonomy" id="3870"/>
    <lineage>
        <taxon>Eukaryota</taxon>
        <taxon>Viridiplantae</taxon>
        <taxon>Streptophyta</taxon>
        <taxon>Embryophyta</taxon>
        <taxon>Tracheophyta</taxon>
        <taxon>Spermatophyta</taxon>
        <taxon>Magnoliopsida</taxon>
        <taxon>eudicotyledons</taxon>
        <taxon>Gunneridae</taxon>
        <taxon>Pentapetalae</taxon>
        <taxon>rosids</taxon>
        <taxon>fabids</taxon>
        <taxon>Fabales</taxon>
        <taxon>Fabaceae</taxon>
        <taxon>Papilionoideae</taxon>
        <taxon>50 kb inversion clade</taxon>
        <taxon>genistoids sensu lato</taxon>
        <taxon>core genistoids</taxon>
        <taxon>Genisteae</taxon>
        <taxon>Lupinus</taxon>
    </lineage>
</organism>
<evidence type="ECO:0000256" key="5">
    <source>
        <dbReference type="ARBA" id="ARBA00022750"/>
    </source>
</evidence>
<evidence type="ECO:0000313" key="8">
    <source>
        <dbReference type="EMBL" id="KAE9621353.1"/>
    </source>
</evidence>
<dbReference type="GO" id="GO:0004190">
    <property type="term" value="F:aspartic-type endopeptidase activity"/>
    <property type="evidence" value="ECO:0007669"/>
    <property type="project" value="UniProtKB-KW"/>
</dbReference>
<keyword evidence="4" id="KW-0645">Protease</keyword>
<dbReference type="PANTHER" id="PTHR47967">
    <property type="entry name" value="OS07G0603500 PROTEIN-RELATED"/>
    <property type="match status" value="1"/>
</dbReference>
<dbReference type="OrthoDB" id="2747330at2759"/>
<keyword evidence="7" id="KW-0325">Glycoprotein</keyword>
<comment type="similarity">
    <text evidence="2">Belongs to the peptidase A1 family.</text>
</comment>
<comment type="subcellular location">
    <subcellularLocation>
        <location evidence="1">Secreted</location>
    </subcellularLocation>
</comment>
<dbReference type="InterPro" id="IPR051708">
    <property type="entry name" value="Plant_Aspart_Prot_A1"/>
</dbReference>
<evidence type="ECO:0000256" key="7">
    <source>
        <dbReference type="ARBA" id="ARBA00023180"/>
    </source>
</evidence>
<dbReference type="GO" id="GO:0005576">
    <property type="term" value="C:extracellular region"/>
    <property type="evidence" value="ECO:0007669"/>
    <property type="project" value="UniProtKB-SubCell"/>
</dbReference>
<dbReference type="PROSITE" id="PS51767">
    <property type="entry name" value="PEPTIDASE_A1"/>
    <property type="match status" value="1"/>
</dbReference>
<keyword evidence="3" id="KW-0964">Secreted</keyword>
<protein>
    <submittedName>
        <fullName evidence="8">Putative nepenthesin</fullName>
    </submittedName>
</protein>
<accession>A0A6A4R6N4</accession>
<reference evidence="9" key="1">
    <citation type="journal article" date="2020" name="Nat. Commun.">
        <title>Genome sequence of the cluster root forming white lupin.</title>
        <authorList>
            <person name="Hufnagel B."/>
            <person name="Marques A."/>
            <person name="Soriano A."/>
            <person name="Marques L."/>
            <person name="Divol F."/>
            <person name="Doumas P."/>
            <person name="Sallet E."/>
            <person name="Mancinotti D."/>
            <person name="Carrere S."/>
            <person name="Marande W."/>
            <person name="Arribat S."/>
            <person name="Keller J."/>
            <person name="Huneau C."/>
            <person name="Blein T."/>
            <person name="Aime D."/>
            <person name="Laguerre M."/>
            <person name="Taylor J."/>
            <person name="Schubert V."/>
            <person name="Nelson M."/>
            <person name="Geu-Flores F."/>
            <person name="Crespi M."/>
            <person name="Gallardo-Guerrero K."/>
            <person name="Delaux P.-M."/>
            <person name="Salse J."/>
            <person name="Berges H."/>
            <person name="Guyot R."/>
            <person name="Gouzy J."/>
            <person name="Peret B."/>
        </authorList>
    </citation>
    <scope>NUCLEOTIDE SEQUENCE [LARGE SCALE GENOMIC DNA]</scope>
    <source>
        <strain evidence="9">cv. Amiga</strain>
    </source>
</reference>
<dbReference type="PROSITE" id="PS00141">
    <property type="entry name" value="ASP_PROTEASE"/>
    <property type="match status" value="1"/>
</dbReference>
<dbReference type="Pfam" id="PF14543">
    <property type="entry name" value="TAXi_N"/>
    <property type="match status" value="1"/>
</dbReference>
<comment type="caution">
    <text evidence="8">The sequence shown here is derived from an EMBL/GenBank/DDBJ whole genome shotgun (WGS) entry which is preliminary data.</text>
</comment>
<dbReference type="Pfam" id="PF14541">
    <property type="entry name" value="TAXi_C"/>
    <property type="match status" value="1"/>
</dbReference>
<sequence>MIMAYPIFFHVSFVCVPLFIILISFSTIEVVNGGFSVKLIRKNSSNATHILDIVQSPIHSNHVYHVIEMSLGTPPTKYYGIVDTGSDLIWTQCVPCTYCFPQEYPYFDPQKSNTYTSLYCQEDECNQLDANYRRCYGQNQCSYAYFYGDNSITEGLLALDTITLDSSTGGVIPLQYMIFGCGHYNQATFSGKVMGILGLGRGPLSLISQIGPSFGGRRFSHCLVPYDTDFLIPSIMSFGSGSEVVGDGVVSTPLITKELKSLYYVTLQGISVGDIYLSFNSSSKGNIIIDSGTTFTLLPQKFHDQLVDEVKKQVPMEPIRDDPQVGNRLCYRRQTNLQEPIITTHFEGADIQLTPIQTFYKGKDDIFCFGFESINDDVGFYGNYAQTDYLVGFDLEREVVSFKATDCTKYVSSI</sequence>
<dbReference type="Gene3D" id="2.40.70.10">
    <property type="entry name" value="Acid Proteases"/>
    <property type="match status" value="2"/>
</dbReference>
<dbReference type="InterPro" id="IPR032799">
    <property type="entry name" value="TAXi_C"/>
</dbReference>
<dbReference type="InterPro" id="IPR001969">
    <property type="entry name" value="Aspartic_peptidase_AS"/>
</dbReference>
<evidence type="ECO:0000313" key="9">
    <source>
        <dbReference type="Proteomes" id="UP000447434"/>
    </source>
</evidence>
<dbReference type="Proteomes" id="UP000447434">
    <property type="component" value="Chromosome 1"/>
</dbReference>
<evidence type="ECO:0000256" key="2">
    <source>
        <dbReference type="ARBA" id="ARBA00007447"/>
    </source>
</evidence>
<keyword evidence="6" id="KW-0378">Hydrolase</keyword>
<dbReference type="FunFam" id="2.40.70.10:FF:000050">
    <property type="entry name" value="Aspartic proteinase CDR1"/>
    <property type="match status" value="1"/>
</dbReference>
<evidence type="ECO:0000256" key="4">
    <source>
        <dbReference type="ARBA" id="ARBA00022670"/>
    </source>
</evidence>
<evidence type="ECO:0000256" key="3">
    <source>
        <dbReference type="ARBA" id="ARBA00022525"/>
    </source>
</evidence>
<gene>
    <name evidence="8" type="ORF">Lalb_Chr01g0012791</name>
</gene>
<dbReference type="EMBL" id="WOCE01000001">
    <property type="protein sequence ID" value="KAE9621353.1"/>
    <property type="molecule type" value="Genomic_DNA"/>
</dbReference>
<dbReference type="InterPro" id="IPR032861">
    <property type="entry name" value="TAXi_N"/>
</dbReference>
<dbReference type="PANTHER" id="PTHR47967:SF39">
    <property type="entry name" value="ASPARTYL PROTEASE FAMILY PROTEIN, PUTATIVE-RELATED"/>
    <property type="match status" value="1"/>
</dbReference>
<dbReference type="InterPro" id="IPR034161">
    <property type="entry name" value="Pepsin-like_plant"/>
</dbReference>
<dbReference type="InterPro" id="IPR033121">
    <property type="entry name" value="PEPTIDASE_A1"/>
</dbReference>
<dbReference type="CDD" id="cd05476">
    <property type="entry name" value="pepsin_A_like_plant"/>
    <property type="match status" value="1"/>
</dbReference>
<dbReference type="InterPro" id="IPR021109">
    <property type="entry name" value="Peptidase_aspartic_dom_sf"/>
</dbReference>
<keyword evidence="5" id="KW-0064">Aspartyl protease</keyword>